<reference evidence="1 2" key="1">
    <citation type="submission" date="2022-06" db="EMBL/GenBank/DDBJ databases">
        <title>Isolation of gut microbiota from human fecal samples.</title>
        <authorList>
            <person name="Pamer E.G."/>
            <person name="Barat B."/>
            <person name="Waligurski E."/>
            <person name="Medina S."/>
            <person name="Paddock L."/>
            <person name="Mostad J."/>
        </authorList>
    </citation>
    <scope>NUCLEOTIDE SEQUENCE [LARGE SCALE GENOMIC DNA]</scope>
    <source>
        <strain evidence="1 2">DFI.7.95</strain>
    </source>
</reference>
<dbReference type="RefSeq" id="WP_094903052.1">
    <property type="nucleotide sequence ID" value="NZ_CP172320.1"/>
</dbReference>
<comment type="caution">
    <text evidence="1">The sequence shown here is derived from an EMBL/GenBank/DDBJ whole genome shotgun (WGS) entry which is preliminary data.</text>
</comment>
<accession>A0ABT1SD77</accession>
<evidence type="ECO:0000313" key="1">
    <source>
        <dbReference type="EMBL" id="MCQ4924337.1"/>
    </source>
</evidence>
<dbReference type="NCBIfam" id="NF041553">
    <property type="entry name" value="CBO2463_dom"/>
    <property type="match status" value="1"/>
</dbReference>
<gene>
    <name evidence="1" type="ORF">NE686_14635</name>
</gene>
<dbReference type="Proteomes" id="UP001524478">
    <property type="component" value="Unassembled WGS sequence"/>
</dbReference>
<keyword evidence="2" id="KW-1185">Reference proteome</keyword>
<proteinExistence type="predicted"/>
<dbReference type="EMBL" id="JANGAC010000012">
    <property type="protein sequence ID" value="MCQ4924337.1"/>
    <property type="molecule type" value="Genomic_DNA"/>
</dbReference>
<protein>
    <recommendedName>
        <fullName evidence="3">S1 motif domain-containing protein</fullName>
    </recommendedName>
</protein>
<evidence type="ECO:0008006" key="3">
    <source>
        <dbReference type="Google" id="ProtNLM"/>
    </source>
</evidence>
<dbReference type="InterPro" id="IPR048108">
    <property type="entry name" value="CBO2463_dom"/>
</dbReference>
<evidence type="ECO:0000313" key="2">
    <source>
        <dbReference type="Proteomes" id="UP001524478"/>
    </source>
</evidence>
<name>A0ABT1SD77_9FIRM</name>
<sequence>MKYIDNVRYMEGIIVEVSDGAVSIDFKGRLGFLKIPMRMLITDYPLEVGQEVCLNMSYVEVLSPIPNDKYISNLDKKKDKEVK</sequence>
<organism evidence="1 2">
    <name type="scientific">Tissierella carlieri</name>
    <dbReference type="NCBI Taxonomy" id="689904"/>
    <lineage>
        <taxon>Bacteria</taxon>
        <taxon>Bacillati</taxon>
        <taxon>Bacillota</taxon>
        <taxon>Tissierellia</taxon>
        <taxon>Tissierellales</taxon>
        <taxon>Tissierellaceae</taxon>
        <taxon>Tissierella</taxon>
    </lineage>
</organism>